<dbReference type="NCBIfam" id="TIGR00229">
    <property type="entry name" value="sensory_box"/>
    <property type="match status" value="1"/>
</dbReference>
<dbReference type="InterPro" id="IPR009057">
    <property type="entry name" value="Homeodomain-like_sf"/>
</dbReference>
<evidence type="ECO:0000256" key="2">
    <source>
        <dbReference type="ARBA" id="ARBA00022840"/>
    </source>
</evidence>
<evidence type="ECO:0000313" key="9">
    <source>
        <dbReference type="Proteomes" id="UP000008561"/>
    </source>
</evidence>
<dbReference type="eggNOG" id="COG3829">
    <property type="taxonomic scope" value="Bacteria"/>
</dbReference>
<gene>
    <name evidence="8" type="ordered locus">Dole_0572</name>
</gene>
<reference evidence="8 9" key="1">
    <citation type="submission" date="2007-10" db="EMBL/GenBank/DDBJ databases">
        <title>Complete sequence of Desulfococcus oleovorans Hxd3.</title>
        <authorList>
            <consortium name="US DOE Joint Genome Institute"/>
            <person name="Copeland A."/>
            <person name="Lucas S."/>
            <person name="Lapidus A."/>
            <person name="Barry K."/>
            <person name="Glavina del Rio T."/>
            <person name="Dalin E."/>
            <person name="Tice H."/>
            <person name="Pitluck S."/>
            <person name="Kiss H."/>
            <person name="Brettin T."/>
            <person name="Bruce D."/>
            <person name="Detter J.C."/>
            <person name="Han C."/>
            <person name="Schmutz J."/>
            <person name="Larimer F."/>
            <person name="Land M."/>
            <person name="Hauser L."/>
            <person name="Kyrpides N."/>
            <person name="Kim E."/>
            <person name="Wawrik B."/>
            <person name="Richardson P."/>
        </authorList>
    </citation>
    <scope>NUCLEOTIDE SEQUENCE [LARGE SCALE GENOMIC DNA]</scope>
    <source>
        <strain evidence="9">DSM 6200 / JCM 39069 / Hxd3</strain>
    </source>
</reference>
<dbReference type="RefSeq" id="WP_012174001.1">
    <property type="nucleotide sequence ID" value="NC_009943.1"/>
</dbReference>
<dbReference type="Pfam" id="PF00158">
    <property type="entry name" value="Sigma54_activat"/>
    <property type="match status" value="1"/>
</dbReference>
<protein>
    <submittedName>
        <fullName evidence="8">PAS modulated sigma54 specific transcriptional regulator, Fis family</fullName>
    </submittedName>
</protein>
<dbReference type="FunFam" id="3.40.50.300:FF:000006">
    <property type="entry name" value="DNA-binding transcriptional regulator NtrC"/>
    <property type="match status" value="1"/>
</dbReference>
<dbReference type="InterPro" id="IPR000014">
    <property type="entry name" value="PAS"/>
</dbReference>
<feature type="domain" description="PAS" evidence="7">
    <location>
        <begin position="18"/>
        <end position="56"/>
    </location>
</feature>
<dbReference type="PRINTS" id="PR01590">
    <property type="entry name" value="HTHFIS"/>
</dbReference>
<keyword evidence="3" id="KW-0805">Transcription regulation</keyword>
<dbReference type="Pfam" id="PF25601">
    <property type="entry name" value="AAA_lid_14"/>
    <property type="match status" value="1"/>
</dbReference>
<dbReference type="CDD" id="cd00009">
    <property type="entry name" value="AAA"/>
    <property type="match status" value="1"/>
</dbReference>
<dbReference type="GO" id="GO:0006355">
    <property type="term" value="P:regulation of DNA-templated transcription"/>
    <property type="evidence" value="ECO:0007669"/>
    <property type="project" value="InterPro"/>
</dbReference>
<name>A8ZU70_DESOH</name>
<dbReference type="PANTHER" id="PTHR32071">
    <property type="entry name" value="TRANSCRIPTIONAL REGULATORY PROTEIN"/>
    <property type="match status" value="1"/>
</dbReference>
<dbReference type="InterPro" id="IPR002197">
    <property type="entry name" value="HTH_Fis"/>
</dbReference>
<dbReference type="SUPFAM" id="SSF46689">
    <property type="entry name" value="Homeodomain-like"/>
    <property type="match status" value="1"/>
</dbReference>
<dbReference type="GO" id="GO:0043565">
    <property type="term" value="F:sequence-specific DNA binding"/>
    <property type="evidence" value="ECO:0007669"/>
    <property type="project" value="InterPro"/>
</dbReference>
<keyword evidence="2" id="KW-0067">ATP-binding</keyword>
<dbReference type="KEGG" id="dol:Dole_0572"/>
<keyword evidence="4" id="KW-0238">DNA-binding</keyword>
<dbReference type="PROSITE" id="PS50045">
    <property type="entry name" value="SIGMA54_INTERACT_4"/>
    <property type="match status" value="1"/>
</dbReference>
<dbReference type="Gene3D" id="3.40.50.300">
    <property type="entry name" value="P-loop containing nucleotide triphosphate hydrolases"/>
    <property type="match status" value="1"/>
</dbReference>
<dbReference type="SUPFAM" id="SSF52540">
    <property type="entry name" value="P-loop containing nucleoside triphosphate hydrolases"/>
    <property type="match status" value="1"/>
</dbReference>
<evidence type="ECO:0000256" key="1">
    <source>
        <dbReference type="ARBA" id="ARBA00022741"/>
    </source>
</evidence>
<dbReference type="STRING" id="96561.Dole_0572"/>
<dbReference type="InterPro" id="IPR002078">
    <property type="entry name" value="Sigma_54_int"/>
</dbReference>
<dbReference type="Proteomes" id="UP000008561">
    <property type="component" value="Chromosome"/>
</dbReference>
<keyword evidence="9" id="KW-1185">Reference proteome</keyword>
<dbReference type="EMBL" id="CP000859">
    <property type="protein sequence ID" value="ABW66382.1"/>
    <property type="molecule type" value="Genomic_DNA"/>
</dbReference>
<dbReference type="Gene3D" id="1.10.8.60">
    <property type="match status" value="1"/>
</dbReference>
<evidence type="ECO:0000256" key="5">
    <source>
        <dbReference type="ARBA" id="ARBA00023163"/>
    </source>
</evidence>
<dbReference type="PROSITE" id="PS00676">
    <property type="entry name" value="SIGMA54_INTERACT_2"/>
    <property type="match status" value="1"/>
</dbReference>
<evidence type="ECO:0000256" key="4">
    <source>
        <dbReference type="ARBA" id="ARBA00023125"/>
    </source>
</evidence>
<dbReference type="HOGENOM" id="CLU_000445_0_7_7"/>
<dbReference type="Gene3D" id="3.30.450.20">
    <property type="entry name" value="PAS domain"/>
    <property type="match status" value="1"/>
</dbReference>
<dbReference type="Pfam" id="PF02954">
    <property type="entry name" value="HTH_8"/>
    <property type="match status" value="1"/>
</dbReference>
<dbReference type="Gene3D" id="1.10.10.60">
    <property type="entry name" value="Homeodomain-like"/>
    <property type="match status" value="1"/>
</dbReference>
<evidence type="ECO:0000259" key="7">
    <source>
        <dbReference type="PROSITE" id="PS50112"/>
    </source>
</evidence>
<dbReference type="CDD" id="cd00130">
    <property type="entry name" value="PAS"/>
    <property type="match status" value="1"/>
</dbReference>
<dbReference type="InterPro" id="IPR027417">
    <property type="entry name" value="P-loop_NTPase"/>
</dbReference>
<sequence length="459" mass="51315">MAKKKTDNTLPQDVTGIILESISDGVFTVDNNWRITSFNRAAEKITGIPRKEALGRHCWEVFRSNMCEAECALKKTRKEGKPFVSTDSYIINSEKKRIPVTVSTALLKDDDGEVVGCVETFRDHSQLEELRKELSDTWRMGDIVSRSPAMRRILKMLPQVAESDSVVLIEGETGTGKELTAKALHSLSFRKDKPFVTVNCGAFPDTLLESELFGYKAGAFTHAVKDKQGLFAAANGGTLFLDEIGETSPAFQVRLLRVLEDRAFTPLGTVKKEKTDVRILAATNAGLAKMVEAGTFRQDLFYRINVIRLALPPLRQRMEDVPLLVDHFIDRLNRLRGKTISGIDQEALEVLMTHRFPGNIRELENIVEYAFVLCSDDRIGVRHLPADLVRQEAEPSAGDHGFDDPVRSAEVQAITDALARNDYNRNAAARDLGIHKSTLFRKMHRLGIPLPDRDGRTKA</sequence>
<dbReference type="InterPro" id="IPR035965">
    <property type="entry name" value="PAS-like_dom_sf"/>
</dbReference>
<evidence type="ECO:0000256" key="3">
    <source>
        <dbReference type="ARBA" id="ARBA00023015"/>
    </source>
</evidence>
<dbReference type="AlphaFoldDB" id="A8ZU70"/>
<proteinExistence type="predicted"/>
<keyword evidence="1" id="KW-0547">Nucleotide-binding</keyword>
<dbReference type="PROSITE" id="PS00688">
    <property type="entry name" value="SIGMA54_INTERACT_3"/>
    <property type="match status" value="1"/>
</dbReference>
<dbReference type="GO" id="GO:0005524">
    <property type="term" value="F:ATP binding"/>
    <property type="evidence" value="ECO:0007669"/>
    <property type="project" value="UniProtKB-KW"/>
</dbReference>
<keyword evidence="5" id="KW-0804">Transcription</keyword>
<feature type="domain" description="Sigma-54 factor interaction" evidence="6">
    <location>
        <begin position="143"/>
        <end position="372"/>
    </location>
</feature>
<organism evidence="8 9">
    <name type="scientific">Desulfosudis oleivorans (strain DSM 6200 / JCM 39069 / Hxd3)</name>
    <name type="common">Desulfococcus oleovorans</name>
    <dbReference type="NCBI Taxonomy" id="96561"/>
    <lineage>
        <taxon>Bacteria</taxon>
        <taxon>Pseudomonadati</taxon>
        <taxon>Thermodesulfobacteriota</taxon>
        <taxon>Desulfobacteria</taxon>
        <taxon>Desulfobacterales</taxon>
        <taxon>Desulfosudaceae</taxon>
        <taxon>Desulfosudis</taxon>
    </lineage>
</organism>
<evidence type="ECO:0000313" key="8">
    <source>
        <dbReference type="EMBL" id="ABW66382.1"/>
    </source>
</evidence>
<dbReference type="InterPro" id="IPR025943">
    <property type="entry name" value="Sigma_54_int_dom_ATP-bd_2"/>
</dbReference>
<dbReference type="SMART" id="SM00382">
    <property type="entry name" value="AAA"/>
    <property type="match status" value="1"/>
</dbReference>
<dbReference type="SMART" id="SM00091">
    <property type="entry name" value="PAS"/>
    <property type="match status" value="1"/>
</dbReference>
<dbReference type="PROSITE" id="PS50112">
    <property type="entry name" value="PAS"/>
    <property type="match status" value="1"/>
</dbReference>
<accession>A8ZU70</accession>
<dbReference type="Pfam" id="PF13426">
    <property type="entry name" value="PAS_9"/>
    <property type="match status" value="1"/>
</dbReference>
<evidence type="ECO:0000259" key="6">
    <source>
        <dbReference type="PROSITE" id="PS50045"/>
    </source>
</evidence>
<dbReference type="InterPro" id="IPR025944">
    <property type="entry name" value="Sigma_54_int_dom_CS"/>
</dbReference>
<dbReference type="OrthoDB" id="5413348at2"/>
<dbReference type="InterPro" id="IPR003593">
    <property type="entry name" value="AAA+_ATPase"/>
</dbReference>
<dbReference type="InterPro" id="IPR058031">
    <property type="entry name" value="AAA_lid_NorR"/>
</dbReference>
<dbReference type="SUPFAM" id="SSF55785">
    <property type="entry name" value="PYP-like sensor domain (PAS domain)"/>
    <property type="match status" value="1"/>
</dbReference>